<dbReference type="Gene3D" id="1.20.1250.20">
    <property type="entry name" value="MFS general substrate transporter like domains"/>
    <property type="match status" value="1"/>
</dbReference>
<dbReference type="GO" id="GO:0005886">
    <property type="term" value="C:plasma membrane"/>
    <property type="evidence" value="ECO:0007669"/>
    <property type="project" value="UniProtKB-SubCell"/>
</dbReference>
<feature type="transmembrane region" description="Helical" evidence="6">
    <location>
        <begin position="264"/>
        <end position="283"/>
    </location>
</feature>
<feature type="transmembrane region" description="Helical" evidence="6">
    <location>
        <begin position="170"/>
        <end position="194"/>
    </location>
</feature>
<dbReference type="SUPFAM" id="SSF103473">
    <property type="entry name" value="MFS general substrate transporter"/>
    <property type="match status" value="1"/>
</dbReference>
<keyword evidence="4 6" id="KW-1133">Transmembrane helix</keyword>
<dbReference type="InterPro" id="IPR011701">
    <property type="entry name" value="MFS"/>
</dbReference>
<dbReference type="GO" id="GO:0022857">
    <property type="term" value="F:transmembrane transporter activity"/>
    <property type="evidence" value="ECO:0007669"/>
    <property type="project" value="InterPro"/>
</dbReference>
<comment type="caution">
    <text evidence="7">The sequence shown here is derived from an EMBL/GenBank/DDBJ whole genome shotgun (WGS) entry which is preliminary data.</text>
</comment>
<evidence type="ECO:0000256" key="1">
    <source>
        <dbReference type="ARBA" id="ARBA00004651"/>
    </source>
</evidence>
<evidence type="ECO:0000256" key="2">
    <source>
        <dbReference type="ARBA" id="ARBA00022475"/>
    </source>
</evidence>
<keyword evidence="8" id="KW-1185">Reference proteome</keyword>
<dbReference type="Pfam" id="PF07690">
    <property type="entry name" value="MFS_1"/>
    <property type="match status" value="1"/>
</dbReference>
<proteinExistence type="predicted"/>
<dbReference type="RefSeq" id="WP_203914373.1">
    <property type="nucleotide sequence ID" value="NZ_BONY01000102.1"/>
</dbReference>
<feature type="transmembrane region" description="Helical" evidence="6">
    <location>
        <begin position="295"/>
        <end position="313"/>
    </location>
</feature>
<sequence length="411" mass="40790">MTVTAGAPPIVAGGLGAAFWRMWTASVVSRFGDALRGPALSLVAAGLTRDPETIALVVIAGQVPGLLFGLLGGALADRWDRRLSMAGTDGLRCAMVVGLAIAVATGNVNVGLLMVFAFAMSTVGTLFDSSSFAILPELVPADRLAKANGRMQVGSTISGGLLGGPVAGGLFVVAAALPFAVDAVTFALAALLALTLPRMSAAQAAAAPRASLWGAAVAGVRWMWREPSLRLLAILSAAANLVIGALLAVIVLLILDVFGVPEAAYGLFTLVGAAGGIAGGVFASRIGARYGILPALRRVLVVQAVALTALAAASGQVVVGGAALGVFIAGSAIWNVLVNTYQQQAVPAELRGRTGAASRVVGLASAPIGAALGGLIAGQFGVASVAVFGAGVFVVLAAVSWRALTGGPAVS</sequence>
<evidence type="ECO:0000313" key="7">
    <source>
        <dbReference type="EMBL" id="GIH10656.1"/>
    </source>
</evidence>
<gene>
    <name evidence="7" type="ORF">Rhe02_87230</name>
</gene>
<feature type="transmembrane region" description="Helical" evidence="6">
    <location>
        <begin position="319"/>
        <end position="338"/>
    </location>
</feature>
<feature type="transmembrane region" description="Helical" evidence="6">
    <location>
        <begin position="96"/>
        <end position="120"/>
    </location>
</feature>
<dbReference type="CDD" id="cd06173">
    <property type="entry name" value="MFS_MefA_like"/>
    <property type="match status" value="1"/>
</dbReference>
<accession>A0A8J3QK81</accession>
<dbReference type="EMBL" id="BONY01000102">
    <property type="protein sequence ID" value="GIH10656.1"/>
    <property type="molecule type" value="Genomic_DNA"/>
</dbReference>
<dbReference type="PANTHER" id="PTHR23513:SF6">
    <property type="entry name" value="MAJOR FACILITATOR SUPERFAMILY ASSOCIATED DOMAIN-CONTAINING PROTEIN"/>
    <property type="match status" value="1"/>
</dbReference>
<protein>
    <submittedName>
        <fullName evidence="7">MFS transporter</fullName>
    </submittedName>
</protein>
<feature type="transmembrane region" description="Helical" evidence="6">
    <location>
        <begin position="359"/>
        <end position="377"/>
    </location>
</feature>
<reference evidence="7" key="1">
    <citation type="submission" date="2021-01" db="EMBL/GenBank/DDBJ databases">
        <title>Whole genome shotgun sequence of Rhizocola hellebori NBRC 109834.</title>
        <authorList>
            <person name="Komaki H."/>
            <person name="Tamura T."/>
        </authorList>
    </citation>
    <scope>NUCLEOTIDE SEQUENCE</scope>
    <source>
        <strain evidence="7">NBRC 109834</strain>
    </source>
</reference>
<feature type="transmembrane region" description="Helical" evidence="6">
    <location>
        <begin position="383"/>
        <end position="404"/>
    </location>
</feature>
<dbReference type="AlphaFoldDB" id="A0A8J3QK81"/>
<evidence type="ECO:0000256" key="3">
    <source>
        <dbReference type="ARBA" id="ARBA00022692"/>
    </source>
</evidence>
<keyword evidence="3 6" id="KW-0812">Transmembrane</keyword>
<evidence type="ECO:0000256" key="5">
    <source>
        <dbReference type="ARBA" id="ARBA00023136"/>
    </source>
</evidence>
<comment type="subcellular location">
    <subcellularLocation>
        <location evidence="1">Cell membrane</location>
        <topology evidence="1">Multi-pass membrane protein</topology>
    </subcellularLocation>
</comment>
<keyword evidence="2" id="KW-1003">Cell membrane</keyword>
<evidence type="ECO:0000256" key="6">
    <source>
        <dbReference type="SAM" id="Phobius"/>
    </source>
</evidence>
<organism evidence="7 8">
    <name type="scientific">Rhizocola hellebori</name>
    <dbReference type="NCBI Taxonomy" id="1392758"/>
    <lineage>
        <taxon>Bacteria</taxon>
        <taxon>Bacillati</taxon>
        <taxon>Actinomycetota</taxon>
        <taxon>Actinomycetes</taxon>
        <taxon>Micromonosporales</taxon>
        <taxon>Micromonosporaceae</taxon>
        <taxon>Rhizocola</taxon>
    </lineage>
</organism>
<feature type="transmembrane region" description="Helical" evidence="6">
    <location>
        <begin position="54"/>
        <end position="76"/>
    </location>
</feature>
<evidence type="ECO:0000313" key="8">
    <source>
        <dbReference type="Proteomes" id="UP000612899"/>
    </source>
</evidence>
<keyword evidence="5 6" id="KW-0472">Membrane</keyword>
<name>A0A8J3QK81_9ACTN</name>
<feature type="transmembrane region" description="Helical" evidence="6">
    <location>
        <begin position="231"/>
        <end position="258"/>
    </location>
</feature>
<dbReference type="Proteomes" id="UP000612899">
    <property type="component" value="Unassembled WGS sequence"/>
</dbReference>
<dbReference type="InterPro" id="IPR036259">
    <property type="entry name" value="MFS_trans_sf"/>
</dbReference>
<evidence type="ECO:0000256" key="4">
    <source>
        <dbReference type="ARBA" id="ARBA00022989"/>
    </source>
</evidence>
<dbReference type="PANTHER" id="PTHR23513">
    <property type="entry name" value="INTEGRAL MEMBRANE EFFLUX PROTEIN-RELATED"/>
    <property type="match status" value="1"/>
</dbReference>